<dbReference type="Gene3D" id="2.40.160.120">
    <property type="match status" value="1"/>
</dbReference>
<evidence type="ECO:0000313" key="2">
    <source>
        <dbReference type="EMBL" id="EDP44629.1"/>
    </source>
</evidence>
<proteinExistence type="inferred from homology"/>
<dbReference type="GO" id="GO:0005886">
    <property type="term" value="C:plasma membrane"/>
    <property type="evidence" value="ECO:0007669"/>
    <property type="project" value="TreeGrafter"/>
</dbReference>
<dbReference type="PANTHER" id="PTHR10972:SF203">
    <property type="entry name" value="OXYSTEROL-BINDING PROTEIN HOMOLOG 3"/>
    <property type="match status" value="1"/>
</dbReference>
<comment type="similarity">
    <text evidence="1">Belongs to the OSBP family.</text>
</comment>
<dbReference type="GO" id="GO:0005829">
    <property type="term" value="C:cytosol"/>
    <property type="evidence" value="ECO:0007669"/>
    <property type="project" value="TreeGrafter"/>
</dbReference>
<dbReference type="OrthoDB" id="416222at2759"/>
<dbReference type="Proteomes" id="UP000008837">
    <property type="component" value="Unassembled WGS sequence"/>
</dbReference>
<dbReference type="VEuPathDB" id="FungiDB:MGL_1111"/>
<dbReference type="Gene3D" id="3.30.70.3490">
    <property type="match status" value="1"/>
</dbReference>
<dbReference type="GO" id="GO:0120009">
    <property type="term" value="P:intermembrane lipid transfer"/>
    <property type="evidence" value="ECO:0007669"/>
    <property type="project" value="UniProtKB-ARBA"/>
</dbReference>
<dbReference type="GO" id="GO:0032541">
    <property type="term" value="C:cortical endoplasmic reticulum"/>
    <property type="evidence" value="ECO:0007669"/>
    <property type="project" value="TreeGrafter"/>
</dbReference>
<comment type="caution">
    <text evidence="2">The sequence shown here is derived from an EMBL/GenBank/DDBJ whole genome shotgun (WGS) entry which is preliminary data.</text>
</comment>
<dbReference type="STRING" id="425265.A8PWI4"/>
<dbReference type="InterPro" id="IPR037239">
    <property type="entry name" value="OSBP_sf"/>
</dbReference>
<dbReference type="GO" id="GO:0035621">
    <property type="term" value="P:ER to Golgi ceramide transport"/>
    <property type="evidence" value="ECO:0007669"/>
    <property type="project" value="TreeGrafter"/>
</dbReference>
<dbReference type="FunFam" id="2.40.160.120:FF:000001">
    <property type="entry name" value="Oxysterol-binding protein"/>
    <property type="match status" value="1"/>
</dbReference>
<dbReference type="Pfam" id="PF01237">
    <property type="entry name" value="Oxysterol_BP"/>
    <property type="match status" value="1"/>
</dbReference>
<reference evidence="2 3" key="1">
    <citation type="journal article" date="2007" name="Proc. Natl. Acad. Sci. U.S.A.">
        <title>Dandruff-associated Malassezia genomes reveal convergent and divergent virulence traits shared with plant and human fungal pathogens.</title>
        <authorList>
            <person name="Xu J."/>
            <person name="Saunders C.W."/>
            <person name="Hu P."/>
            <person name="Grant R.A."/>
            <person name="Boekhout T."/>
            <person name="Kuramae E.E."/>
            <person name="Kronstad J.W."/>
            <person name="Deangelis Y.M."/>
            <person name="Reeder N.L."/>
            <person name="Johnstone K.R."/>
            <person name="Leland M."/>
            <person name="Fieno A.M."/>
            <person name="Begley W.M."/>
            <person name="Sun Y."/>
            <person name="Lacey M.P."/>
            <person name="Chaudhary T."/>
            <person name="Keough T."/>
            <person name="Chu L."/>
            <person name="Sears R."/>
            <person name="Yuan B."/>
            <person name="Dawson T.L.Jr."/>
        </authorList>
    </citation>
    <scope>NUCLEOTIDE SEQUENCE [LARGE SCALE GENOMIC DNA]</scope>
    <source>
        <strain evidence="3">ATCC MYA-4612 / CBS 7966</strain>
    </source>
</reference>
<dbReference type="InParanoid" id="A8PWI4"/>
<dbReference type="OMA" id="MSEPLQY"/>
<name>A8PWI4_MALGO</name>
<dbReference type="AlphaFoldDB" id="A8PWI4"/>
<dbReference type="SUPFAM" id="SSF144000">
    <property type="entry name" value="Oxysterol-binding protein-like"/>
    <property type="match status" value="1"/>
</dbReference>
<dbReference type="EMBL" id="AAYY01000003">
    <property type="protein sequence ID" value="EDP44629.1"/>
    <property type="molecule type" value="Genomic_DNA"/>
</dbReference>
<dbReference type="GO" id="GO:0032934">
    <property type="term" value="F:sterol binding"/>
    <property type="evidence" value="ECO:0007669"/>
    <property type="project" value="TreeGrafter"/>
</dbReference>
<dbReference type="GO" id="GO:0030011">
    <property type="term" value="P:maintenance of cell polarity"/>
    <property type="evidence" value="ECO:0007669"/>
    <property type="project" value="TreeGrafter"/>
</dbReference>
<dbReference type="GO" id="GO:0034727">
    <property type="term" value="P:piecemeal microautophagy of the nucleus"/>
    <property type="evidence" value="ECO:0007669"/>
    <property type="project" value="TreeGrafter"/>
</dbReference>
<evidence type="ECO:0000256" key="1">
    <source>
        <dbReference type="ARBA" id="ARBA00008842"/>
    </source>
</evidence>
<sequence length="505" mass="56087">MSLPQTLVQQRAVALGTLLGVDAAAESMPHSASGSVLSTDDGDFDFFDADDMVDGVEYEMSGDDDEDDDDETDEAMVDVDNNDDKENEGALASQRAIERPPFSVPMTTLTGPRSNVTYRKTLPAPVTGEDVSLFSILKKNVGKDLTAISFPVTFNAPLSILQAVAEEYEYAPAILERAAKSADPIERICLVGAFAVSSYASTAQRSTRKPFNPLLGETFECVRADRKLNFIAEKVVHRPPVTASYAYGAGWRTTAAGTVKNKFWGKSLELIAEGTEVVELDTGDKYNIVKPSSFMRNLLAGTKYLEHVGEMTITNIKTDEHLVIQFKEGSMFGGAANRNHIEGTVYDANQAKVGFIKGRWDESVARITVKGKSEPLWEAEKMPHNASDYYGFTYFAMSLNEITDDIRHVLPPTDSRFRPDQRALEDGDADAAEELKLKLENEQRIRRKVLEETGEKHQPQWFHLGENGVDWEYGGPDGRDYFEERDKIEKTGGEWRIAMSDIFNT</sequence>
<protein>
    <recommendedName>
        <fullName evidence="4">Oxysterol-binding protein</fullName>
    </recommendedName>
</protein>
<dbReference type="RefSeq" id="XP_001731843.1">
    <property type="nucleotide sequence ID" value="XM_001731791.1"/>
</dbReference>
<dbReference type="KEGG" id="mgl:MGL_1111"/>
<dbReference type="GeneID" id="5856148"/>
<accession>A8PWI4</accession>
<keyword evidence="3" id="KW-1185">Reference proteome</keyword>
<evidence type="ECO:0008006" key="4">
    <source>
        <dbReference type="Google" id="ProtNLM"/>
    </source>
</evidence>
<dbReference type="InterPro" id="IPR000648">
    <property type="entry name" value="Oxysterol-bd"/>
</dbReference>
<gene>
    <name evidence="2" type="ORF">MGL_1111</name>
</gene>
<dbReference type="GO" id="GO:0006887">
    <property type="term" value="P:exocytosis"/>
    <property type="evidence" value="ECO:0007669"/>
    <property type="project" value="TreeGrafter"/>
</dbReference>
<dbReference type="GO" id="GO:0006897">
    <property type="term" value="P:endocytosis"/>
    <property type="evidence" value="ECO:0007669"/>
    <property type="project" value="TreeGrafter"/>
</dbReference>
<dbReference type="GO" id="GO:0097038">
    <property type="term" value="C:perinuclear endoplasmic reticulum"/>
    <property type="evidence" value="ECO:0007669"/>
    <property type="project" value="TreeGrafter"/>
</dbReference>
<dbReference type="PANTHER" id="PTHR10972">
    <property type="entry name" value="OXYSTEROL-BINDING PROTEIN-RELATED"/>
    <property type="match status" value="1"/>
</dbReference>
<organism evidence="2 3">
    <name type="scientific">Malassezia globosa (strain ATCC MYA-4612 / CBS 7966)</name>
    <name type="common">Dandruff-associated fungus</name>
    <dbReference type="NCBI Taxonomy" id="425265"/>
    <lineage>
        <taxon>Eukaryota</taxon>
        <taxon>Fungi</taxon>
        <taxon>Dikarya</taxon>
        <taxon>Basidiomycota</taxon>
        <taxon>Ustilaginomycotina</taxon>
        <taxon>Malasseziomycetes</taxon>
        <taxon>Malasseziales</taxon>
        <taxon>Malasseziaceae</taxon>
        <taxon>Malassezia</taxon>
    </lineage>
</organism>
<evidence type="ECO:0000313" key="3">
    <source>
        <dbReference type="Proteomes" id="UP000008837"/>
    </source>
</evidence>